<proteinExistence type="predicted"/>
<reference evidence="2 3" key="1">
    <citation type="submission" date="2015-03" db="EMBL/GenBank/DDBJ databases">
        <authorList>
            <person name="Zheng J."/>
            <person name="Ganezle M."/>
        </authorList>
    </citation>
    <scope>NUCLEOTIDE SEQUENCE [LARGE SCALE GENOMIC DNA]</scope>
    <source>
        <strain evidence="2 3">LP38</strain>
    </source>
</reference>
<dbReference type="EMBL" id="JZCR01000005">
    <property type="protein sequence ID" value="KJW13682.1"/>
    <property type="molecule type" value="Genomic_DNA"/>
</dbReference>
<name>A0A0F3RXY9_9LACO</name>
<evidence type="ECO:0000256" key="1">
    <source>
        <dbReference type="SAM" id="SignalP"/>
    </source>
</evidence>
<keyword evidence="1" id="KW-0732">Signal</keyword>
<protein>
    <submittedName>
        <fullName evidence="2">Uncharacterized protein</fullName>
    </submittedName>
</protein>
<feature type="chain" id="PRO_5002466283" evidence="1">
    <location>
        <begin position="36"/>
        <end position="187"/>
    </location>
</feature>
<feature type="signal peptide" evidence="1">
    <location>
        <begin position="1"/>
        <end position="35"/>
    </location>
</feature>
<dbReference type="AlphaFoldDB" id="A0A0F3RXY9"/>
<evidence type="ECO:0000313" key="3">
    <source>
        <dbReference type="Proteomes" id="UP000033491"/>
    </source>
</evidence>
<dbReference type="Proteomes" id="UP000033491">
    <property type="component" value="Unassembled WGS sequence"/>
</dbReference>
<dbReference type="RefSeq" id="WP_045806472.1">
    <property type="nucleotide sequence ID" value="NZ_JZCR01000005.1"/>
</dbReference>
<evidence type="ECO:0000313" key="2">
    <source>
        <dbReference type="EMBL" id="KJW13682.1"/>
    </source>
</evidence>
<dbReference type="PATRIC" id="fig|216463.3.peg.2192"/>
<sequence length="187" mass="19664">MKKHNKVVTLLAASAVALSIGGTASYALGPVVANADTVENTASNNSNGDSSIDASKVTPIDVDVAQVDMDNSEMLQRYKLIDPVGYSKIPQTYIQGLLMEDLLDQGTTKYVKEKHGHYRIYLNSAIIKGIKAGYLAVVAYLVVISPLSAGASAAVGSAIGSAIGGIPSNRGAWFEFSKSKLVKMGQQ</sequence>
<dbReference type="OrthoDB" id="9929878at2"/>
<comment type="caution">
    <text evidence="2">The sequence shown here is derived from an EMBL/GenBank/DDBJ whole genome shotgun (WGS) entry which is preliminary data.</text>
</comment>
<gene>
    <name evidence="2" type="ORF">VC81_01955</name>
</gene>
<organism evidence="2 3">
    <name type="scientific">Levilactobacillus spicheri</name>
    <dbReference type="NCBI Taxonomy" id="216463"/>
    <lineage>
        <taxon>Bacteria</taxon>
        <taxon>Bacillati</taxon>
        <taxon>Bacillota</taxon>
        <taxon>Bacilli</taxon>
        <taxon>Lactobacillales</taxon>
        <taxon>Lactobacillaceae</taxon>
        <taxon>Levilactobacillus</taxon>
    </lineage>
</organism>
<accession>A0A0F3RXY9</accession>